<gene>
    <name evidence="3" type="ORF">R7226_11600</name>
</gene>
<dbReference type="PANTHER" id="PTHR34404">
    <property type="entry name" value="REGULATORY PROTEIN, FMDB FAMILY"/>
    <property type="match status" value="1"/>
</dbReference>
<dbReference type="Pfam" id="PF09723">
    <property type="entry name" value="Zn_ribbon_8"/>
    <property type="match status" value="1"/>
</dbReference>
<protein>
    <submittedName>
        <fullName evidence="3">FmdB family zinc ribbon protein</fullName>
    </submittedName>
</protein>
<feature type="region of interest" description="Disordered" evidence="1">
    <location>
        <begin position="62"/>
        <end position="122"/>
    </location>
</feature>
<dbReference type="SMART" id="SM00834">
    <property type="entry name" value="CxxC_CXXC_SSSS"/>
    <property type="match status" value="1"/>
</dbReference>
<sequence length="122" mass="12668">MPIYEYRCENGHNFDAIQRMSDDPLTTCEVCGAPVQRVLHAPAVHFKGSGFYNTDYGTKKRARELKSAGEGTSKSNGDGAKSSDTKSTDSSSTTASSSSSSDGKSGSGSTSGGDKAAKSTAR</sequence>
<dbReference type="RefSeq" id="WP_318597320.1">
    <property type="nucleotide sequence ID" value="NZ_JAWSTH010000025.1"/>
</dbReference>
<accession>A0ABU4HNY7</accession>
<dbReference type="PANTHER" id="PTHR34404:SF2">
    <property type="entry name" value="CONSERVED SERINE RICH PROTEIN"/>
    <property type="match status" value="1"/>
</dbReference>
<dbReference type="EMBL" id="JAWSTH010000025">
    <property type="protein sequence ID" value="MDW5594987.1"/>
    <property type="molecule type" value="Genomic_DNA"/>
</dbReference>
<dbReference type="Proteomes" id="UP001284601">
    <property type="component" value="Unassembled WGS sequence"/>
</dbReference>
<evidence type="ECO:0000313" key="3">
    <source>
        <dbReference type="EMBL" id="MDW5594987.1"/>
    </source>
</evidence>
<name>A0ABU4HNY7_9ACTN</name>
<dbReference type="InterPro" id="IPR013429">
    <property type="entry name" value="Regulatory_FmdB_Zinc_ribbon"/>
</dbReference>
<proteinExistence type="predicted"/>
<evidence type="ECO:0000259" key="2">
    <source>
        <dbReference type="SMART" id="SM00834"/>
    </source>
</evidence>
<keyword evidence="4" id="KW-1185">Reference proteome</keyword>
<reference evidence="4" key="1">
    <citation type="submission" date="2023-07" db="EMBL/GenBank/DDBJ databases">
        <title>Conexibacter stalactiti sp. nov., isolated from stalactites in a lava cave and emended description of the genus Conexibacter.</title>
        <authorList>
            <person name="Lee S.D."/>
        </authorList>
    </citation>
    <scope>NUCLEOTIDE SEQUENCE [LARGE SCALE GENOMIC DNA]</scope>
    <source>
        <strain evidence="4">KCTC 39840</strain>
    </source>
</reference>
<feature type="compositionally biased region" description="Low complexity" evidence="1">
    <location>
        <begin position="88"/>
        <end position="104"/>
    </location>
</feature>
<organism evidence="3 4">
    <name type="scientific">Conexibacter stalactiti</name>
    <dbReference type="NCBI Taxonomy" id="1940611"/>
    <lineage>
        <taxon>Bacteria</taxon>
        <taxon>Bacillati</taxon>
        <taxon>Actinomycetota</taxon>
        <taxon>Thermoleophilia</taxon>
        <taxon>Solirubrobacterales</taxon>
        <taxon>Conexibacteraceae</taxon>
        <taxon>Conexibacter</taxon>
    </lineage>
</organism>
<dbReference type="NCBIfam" id="TIGR02605">
    <property type="entry name" value="CxxC_CxxC_SSSS"/>
    <property type="match status" value="1"/>
</dbReference>
<comment type="caution">
    <text evidence="3">The sequence shown here is derived from an EMBL/GenBank/DDBJ whole genome shotgun (WGS) entry which is preliminary data.</text>
</comment>
<evidence type="ECO:0000256" key="1">
    <source>
        <dbReference type="SAM" id="MobiDB-lite"/>
    </source>
</evidence>
<evidence type="ECO:0000313" key="4">
    <source>
        <dbReference type="Proteomes" id="UP001284601"/>
    </source>
</evidence>
<feature type="domain" description="Putative regulatory protein FmdB zinc ribbon" evidence="2">
    <location>
        <begin position="1"/>
        <end position="40"/>
    </location>
</feature>